<dbReference type="Gene3D" id="3.55.40.10">
    <property type="entry name" value="minor pseudopilin epsh domain"/>
    <property type="match status" value="1"/>
</dbReference>
<keyword evidence="2" id="KW-1185">Reference proteome</keyword>
<proteinExistence type="predicted"/>
<dbReference type="Proteomes" id="UP000282926">
    <property type="component" value="Unassembled WGS sequence"/>
</dbReference>
<reference evidence="1 2" key="1">
    <citation type="submission" date="2019-01" db="EMBL/GenBank/DDBJ databases">
        <title>Lujinxingia litoralis gen. nov., sp. nov. and Lujinxingia sediminis gen. nov., sp. nov., new members in the order Bradymonadales, isolated from coastal sediment.</title>
        <authorList>
            <person name="Li C.-M."/>
        </authorList>
    </citation>
    <scope>NUCLEOTIDE SEQUENCE [LARGE SCALE GENOMIC DNA]</scope>
    <source>
        <strain evidence="1 2">SEH01</strain>
    </source>
</reference>
<dbReference type="InterPro" id="IPR045584">
    <property type="entry name" value="Pilin-like"/>
</dbReference>
<dbReference type="EMBL" id="SADD01000004">
    <property type="protein sequence ID" value="RVU44894.1"/>
    <property type="molecule type" value="Genomic_DNA"/>
</dbReference>
<evidence type="ECO:0000313" key="1">
    <source>
        <dbReference type="EMBL" id="RVU44894.1"/>
    </source>
</evidence>
<accession>A0ABY0CUN4</accession>
<comment type="caution">
    <text evidence="1">The sequence shown here is derived from an EMBL/GenBank/DDBJ whole genome shotgun (WGS) entry which is preliminary data.</text>
</comment>
<dbReference type="SUPFAM" id="SSF54523">
    <property type="entry name" value="Pili subunits"/>
    <property type="match status" value="1"/>
</dbReference>
<gene>
    <name evidence="1" type="ORF">EA187_10175</name>
</gene>
<dbReference type="InterPro" id="IPR012902">
    <property type="entry name" value="N_methyl_site"/>
</dbReference>
<dbReference type="NCBIfam" id="TIGR02532">
    <property type="entry name" value="IV_pilin_GFxxxE"/>
    <property type="match status" value="1"/>
</dbReference>
<evidence type="ECO:0000313" key="2">
    <source>
        <dbReference type="Proteomes" id="UP000282926"/>
    </source>
</evidence>
<organism evidence="1 2">
    <name type="scientific">Lujinxingia sediminis</name>
    <dbReference type="NCBI Taxonomy" id="2480984"/>
    <lineage>
        <taxon>Bacteria</taxon>
        <taxon>Deltaproteobacteria</taxon>
        <taxon>Bradymonadales</taxon>
        <taxon>Lujinxingiaceae</taxon>
        <taxon>Lujinxingia</taxon>
    </lineage>
</organism>
<protein>
    <submittedName>
        <fullName evidence="1">Type II secretion system protein</fullName>
    </submittedName>
</protein>
<sequence>MRRPGDTKMIKTRAHRMARGTRGSGARRRGARGMTLVEILVVLMIVAGVMGAGVSMMGALTKSQLREEAMRLTSVIKYAYNQAALNNTQYRLVLNLETGEYFTEMTEAPVVAAQPDEDAFAEGLLPEEARELEEQHRQNKRSLFDKSEDDPFGISRRVGYERAEEAVVELTALRNGVRFESVRLAGREQPLTQGRAALRFFPNGFQQEAVIVLRDEEGSRFSLVTEPLTGRVKIYSGDWEPDRDFGEEERDD</sequence>
<name>A0ABY0CUN4_9DELT</name>